<evidence type="ECO:0000313" key="3">
    <source>
        <dbReference type="Proteomes" id="UP000729357"/>
    </source>
</evidence>
<dbReference type="AlphaFoldDB" id="A0A9P8FHQ5"/>
<proteinExistence type="predicted"/>
<feature type="compositionally biased region" description="Acidic residues" evidence="1">
    <location>
        <begin position="43"/>
        <end position="67"/>
    </location>
</feature>
<comment type="caution">
    <text evidence="2">The sequence shown here is derived from an EMBL/GenBank/DDBJ whole genome shotgun (WGS) entry which is preliminary data.</text>
</comment>
<organism evidence="2 3">
    <name type="scientific">Aureobasidium melanogenum</name>
    <name type="common">Aureobasidium pullulans var. melanogenum</name>
    <dbReference type="NCBI Taxonomy" id="46634"/>
    <lineage>
        <taxon>Eukaryota</taxon>
        <taxon>Fungi</taxon>
        <taxon>Dikarya</taxon>
        <taxon>Ascomycota</taxon>
        <taxon>Pezizomycotina</taxon>
        <taxon>Dothideomycetes</taxon>
        <taxon>Dothideomycetidae</taxon>
        <taxon>Dothideales</taxon>
        <taxon>Saccotheciaceae</taxon>
        <taxon>Aureobasidium</taxon>
    </lineage>
</organism>
<keyword evidence="3" id="KW-1185">Reference proteome</keyword>
<reference evidence="2" key="1">
    <citation type="journal article" date="2021" name="J Fungi (Basel)">
        <title>Virulence traits and population genomics of the black yeast Aureobasidium melanogenum.</title>
        <authorList>
            <person name="Cernosa A."/>
            <person name="Sun X."/>
            <person name="Gostincar C."/>
            <person name="Fang C."/>
            <person name="Gunde-Cimerman N."/>
            <person name="Song Z."/>
        </authorList>
    </citation>
    <scope>NUCLEOTIDE SEQUENCE</scope>
    <source>
        <strain evidence="2">EXF-9298</strain>
    </source>
</reference>
<name>A0A9P8FHQ5_AURME</name>
<evidence type="ECO:0000256" key="1">
    <source>
        <dbReference type="SAM" id="MobiDB-lite"/>
    </source>
</evidence>
<gene>
    <name evidence="2" type="ORF">KCU98_g12587</name>
</gene>
<feature type="non-terminal residue" evidence="2">
    <location>
        <position position="1"/>
    </location>
</feature>
<dbReference type="EMBL" id="JAHFXS010002187">
    <property type="protein sequence ID" value="KAG9973513.1"/>
    <property type="molecule type" value="Genomic_DNA"/>
</dbReference>
<sequence length="139" mass="15705">LRFETLDFTGADDFKVESDDGELYDEEADQEADTESVSSSNKEDEEEEAEGDEDDKDPDCVDADDEEPVQRRRQNPVLVKSSVRASAQDEDPEDLLALSPVVWHAANPKPQRELKSRTTQEQTYLTFPLPTDQLQDDNA</sequence>
<accession>A0A9P8FHQ5</accession>
<protein>
    <submittedName>
        <fullName evidence="2">Uncharacterized protein</fullName>
    </submittedName>
</protein>
<feature type="non-terminal residue" evidence="2">
    <location>
        <position position="139"/>
    </location>
</feature>
<feature type="region of interest" description="Disordered" evidence="1">
    <location>
        <begin position="107"/>
        <end position="139"/>
    </location>
</feature>
<evidence type="ECO:0000313" key="2">
    <source>
        <dbReference type="EMBL" id="KAG9973513.1"/>
    </source>
</evidence>
<reference evidence="2" key="2">
    <citation type="submission" date="2021-08" db="EMBL/GenBank/DDBJ databases">
        <authorList>
            <person name="Gostincar C."/>
            <person name="Sun X."/>
            <person name="Song Z."/>
            <person name="Gunde-Cimerman N."/>
        </authorList>
    </citation>
    <scope>NUCLEOTIDE SEQUENCE</scope>
    <source>
        <strain evidence="2">EXF-9298</strain>
    </source>
</reference>
<dbReference type="Proteomes" id="UP000729357">
    <property type="component" value="Unassembled WGS sequence"/>
</dbReference>
<feature type="compositionally biased region" description="Acidic residues" evidence="1">
    <location>
        <begin position="19"/>
        <end position="34"/>
    </location>
</feature>
<feature type="region of interest" description="Disordered" evidence="1">
    <location>
        <begin position="1"/>
        <end position="95"/>
    </location>
</feature>